<gene>
    <name evidence="1" type="ORF">EVAR_45427_1</name>
</gene>
<accession>A0A4C1ZI09</accession>
<proteinExistence type="predicted"/>
<organism evidence="1 2">
    <name type="scientific">Eumeta variegata</name>
    <name type="common">Bagworm moth</name>
    <name type="synonym">Eumeta japonica</name>
    <dbReference type="NCBI Taxonomy" id="151549"/>
    <lineage>
        <taxon>Eukaryota</taxon>
        <taxon>Metazoa</taxon>
        <taxon>Ecdysozoa</taxon>
        <taxon>Arthropoda</taxon>
        <taxon>Hexapoda</taxon>
        <taxon>Insecta</taxon>
        <taxon>Pterygota</taxon>
        <taxon>Neoptera</taxon>
        <taxon>Endopterygota</taxon>
        <taxon>Lepidoptera</taxon>
        <taxon>Glossata</taxon>
        <taxon>Ditrysia</taxon>
        <taxon>Tineoidea</taxon>
        <taxon>Psychidae</taxon>
        <taxon>Oiketicinae</taxon>
        <taxon>Eumeta</taxon>
    </lineage>
</organism>
<name>A0A4C1ZI09_EUMVA</name>
<dbReference type="EMBL" id="BGZK01001833">
    <property type="protein sequence ID" value="GBP87062.1"/>
    <property type="molecule type" value="Genomic_DNA"/>
</dbReference>
<sequence>MTPLRGKRRARDCLVCRRRRYYSGMISCPDRIDFTNFIRDPFYTAVKHSTARALSRSVLLRRQAAQAPYSNTSLITLYYNEDNEYILSLSFGNKGL</sequence>
<reference evidence="1 2" key="1">
    <citation type="journal article" date="2019" name="Commun. Biol.">
        <title>The bagworm genome reveals a unique fibroin gene that provides high tensile strength.</title>
        <authorList>
            <person name="Kono N."/>
            <person name="Nakamura H."/>
            <person name="Ohtoshi R."/>
            <person name="Tomita M."/>
            <person name="Numata K."/>
            <person name="Arakawa K."/>
        </authorList>
    </citation>
    <scope>NUCLEOTIDE SEQUENCE [LARGE SCALE GENOMIC DNA]</scope>
</reference>
<protein>
    <submittedName>
        <fullName evidence="1">Uncharacterized protein</fullName>
    </submittedName>
</protein>
<comment type="caution">
    <text evidence="1">The sequence shown here is derived from an EMBL/GenBank/DDBJ whole genome shotgun (WGS) entry which is preliminary data.</text>
</comment>
<dbReference type="Proteomes" id="UP000299102">
    <property type="component" value="Unassembled WGS sequence"/>
</dbReference>
<evidence type="ECO:0000313" key="2">
    <source>
        <dbReference type="Proteomes" id="UP000299102"/>
    </source>
</evidence>
<keyword evidence="2" id="KW-1185">Reference proteome</keyword>
<evidence type="ECO:0000313" key="1">
    <source>
        <dbReference type="EMBL" id="GBP87062.1"/>
    </source>
</evidence>
<dbReference type="AlphaFoldDB" id="A0A4C1ZI09"/>